<reference evidence="2" key="1">
    <citation type="journal article" date="2019" name="Int. J. Syst. Evol. Microbiol.">
        <title>The Global Catalogue of Microorganisms (GCM) 10K type strain sequencing project: providing services to taxonomists for standard genome sequencing and annotation.</title>
        <authorList>
            <consortium name="The Broad Institute Genomics Platform"/>
            <consortium name="The Broad Institute Genome Sequencing Center for Infectious Disease"/>
            <person name="Wu L."/>
            <person name="Ma J."/>
        </authorList>
    </citation>
    <scope>NUCLEOTIDE SEQUENCE [LARGE SCALE GENOMIC DNA]</scope>
    <source>
        <strain evidence="2">JCM 17664</strain>
    </source>
</reference>
<dbReference type="InterPro" id="IPR021272">
    <property type="entry name" value="DUF2851"/>
</dbReference>
<keyword evidence="2" id="KW-1185">Reference proteome</keyword>
<dbReference type="EMBL" id="BAABFN010000005">
    <property type="protein sequence ID" value="GAA4312017.1"/>
    <property type="molecule type" value="Genomic_DNA"/>
</dbReference>
<dbReference type="RefSeq" id="WP_344979088.1">
    <property type="nucleotide sequence ID" value="NZ_BAABFN010000005.1"/>
</dbReference>
<proteinExistence type="predicted"/>
<gene>
    <name evidence="1" type="ORF">GCM10023143_21450</name>
</gene>
<protein>
    <submittedName>
        <fullName evidence="1">DUF2851 family protein</fullName>
    </submittedName>
</protein>
<accession>A0ABP8FVT3</accession>
<sequence length="426" mass="49293">MLLSEKLLQYCWRYRHYNARSLCTAAGAPVEVIQPGLPNTDAGPDFMQARIRIGDAVLAGHVEIHLKASDWYRHRHGQDPAYGNVILHVVWENDRPVTELEEKGIPALELRDRIPGLLLEKYERLMEHPGFVPCSAQLGQVDEQVWLGWKERLVIERQEVKTELLERWLEETANDWETVFYRALGRSLGGPVNGDALEGVCRALPLKILARHRDQLLQLEALFFGQAGLLEAKFSDAYPRQLQQEYRFLQRKYSLLPVSGYYWKWLRMRPSAFPSLRIAQLAMLMYTTDHLFSGMLEAGTAARLEQLLSVQAGGYWDTHYRFDQLSPRREKKLGLTSVRMLIINTVVPMLVLYGRLKGMDRYTEKALALLQVLPAEQNRITRRWQELGVTHRCASDSQALLHLKKHYCDERRCLDCRIGIRLIHEP</sequence>
<evidence type="ECO:0000313" key="1">
    <source>
        <dbReference type="EMBL" id="GAA4312017.1"/>
    </source>
</evidence>
<comment type="caution">
    <text evidence="1">The sequence shown here is derived from an EMBL/GenBank/DDBJ whole genome shotgun (WGS) entry which is preliminary data.</text>
</comment>
<dbReference type="Pfam" id="PF11013">
    <property type="entry name" value="DUF2851"/>
    <property type="match status" value="1"/>
</dbReference>
<name>A0ABP8FVT3_9BACT</name>
<dbReference type="Proteomes" id="UP001501207">
    <property type="component" value="Unassembled WGS sequence"/>
</dbReference>
<organism evidence="1 2">
    <name type="scientific">Compostibacter hankyongensis</name>
    <dbReference type="NCBI Taxonomy" id="1007089"/>
    <lineage>
        <taxon>Bacteria</taxon>
        <taxon>Pseudomonadati</taxon>
        <taxon>Bacteroidota</taxon>
        <taxon>Chitinophagia</taxon>
        <taxon>Chitinophagales</taxon>
        <taxon>Chitinophagaceae</taxon>
        <taxon>Compostibacter</taxon>
    </lineage>
</organism>
<evidence type="ECO:0000313" key="2">
    <source>
        <dbReference type="Proteomes" id="UP001501207"/>
    </source>
</evidence>